<gene>
    <name evidence="1" type="ORF">ABT39_MTgene4105</name>
</gene>
<protein>
    <submittedName>
        <fullName evidence="1">Uncharacterized protein</fullName>
    </submittedName>
</protein>
<reference evidence="1" key="1">
    <citation type="journal article" date="2015" name="Genome Biol. Evol.">
        <title>Organellar Genomes of White Spruce (Picea glauca): Assembly and Annotation.</title>
        <authorList>
            <person name="Jackman S.D."/>
            <person name="Warren R.L."/>
            <person name="Gibb E.A."/>
            <person name="Vandervalk B.P."/>
            <person name="Mohamadi H."/>
            <person name="Chu J."/>
            <person name="Raymond A."/>
            <person name="Pleasance S."/>
            <person name="Coope R."/>
            <person name="Wildung M.R."/>
            <person name="Ritland C.E."/>
            <person name="Bousquet J."/>
            <person name="Jones S.J."/>
            <person name="Bohlmann J."/>
            <person name="Birol I."/>
        </authorList>
    </citation>
    <scope>NUCLEOTIDE SEQUENCE [LARGE SCALE GENOMIC DNA]</scope>
    <source>
        <tissue evidence="1">Flushing bud</tissue>
    </source>
</reference>
<evidence type="ECO:0000313" key="1">
    <source>
        <dbReference type="EMBL" id="KUM48769.1"/>
    </source>
</evidence>
<sequence length="50" mass="5386">MKLNAELNAARAQCAEKESEIKSLQGKLGAQPDAYKNKVVRSANQVITVA</sequence>
<comment type="caution">
    <text evidence="1">The sequence shown here is derived from an EMBL/GenBank/DDBJ whole genome shotgun (WGS) entry which is preliminary data.</text>
</comment>
<accession>A0A101M0I0</accession>
<dbReference type="AlphaFoldDB" id="A0A101M0I0"/>
<proteinExistence type="predicted"/>
<name>A0A101M0I0_PICGL</name>
<keyword evidence="1" id="KW-0496">Mitochondrion</keyword>
<organism evidence="1">
    <name type="scientific">Picea glauca</name>
    <name type="common">White spruce</name>
    <name type="synonym">Pinus glauca</name>
    <dbReference type="NCBI Taxonomy" id="3330"/>
    <lineage>
        <taxon>Eukaryota</taxon>
        <taxon>Viridiplantae</taxon>
        <taxon>Streptophyta</taxon>
        <taxon>Embryophyta</taxon>
        <taxon>Tracheophyta</taxon>
        <taxon>Spermatophyta</taxon>
        <taxon>Pinopsida</taxon>
        <taxon>Pinidae</taxon>
        <taxon>Conifers I</taxon>
        <taxon>Pinales</taxon>
        <taxon>Pinaceae</taxon>
        <taxon>Picea</taxon>
    </lineage>
</organism>
<dbReference type="EMBL" id="LKAM01000004">
    <property type="protein sequence ID" value="KUM48769.1"/>
    <property type="molecule type" value="Genomic_DNA"/>
</dbReference>
<geneLocation type="mitochondrion" evidence="1"/>